<keyword evidence="5" id="KW-0378">Hydrolase</keyword>
<dbReference type="Proteomes" id="UP000288805">
    <property type="component" value="Unassembled WGS sequence"/>
</dbReference>
<dbReference type="PANTHER" id="PTHR37984">
    <property type="entry name" value="PROTEIN CBG26694"/>
    <property type="match status" value="1"/>
</dbReference>
<evidence type="ECO:0000256" key="6">
    <source>
        <dbReference type="ARBA" id="ARBA00022918"/>
    </source>
</evidence>
<comment type="caution">
    <text evidence="8">The sequence shown here is derived from an EMBL/GenBank/DDBJ whole genome shotgun (WGS) entry which is preliminary data.</text>
</comment>
<keyword evidence="3" id="KW-0540">Nuclease</keyword>
<keyword evidence="4" id="KW-0255">Endonuclease</keyword>
<dbReference type="InterPro" id="IPR001584">
    <property type="entry name" value="Integrase_cat-core"/>
</dbReference>
<evidence type="ECO:0000313" key="8">
    <source>
        <dbReference type="EMBL" id="RVW41453.1"/>
    </source>
</evidence>
<keyword evidence="6" id="KW-0695">RNA-directed DNA polymerase</keyword>
<dbReference type="PROSITE" id="PS50994">
    <property type="entry name" value="INTEGRASE"/>
    <property type="match status" value="1"/>
</dbReference>
<dbReference type="GO" id="GO:0004519">
    <property type="term" value="F:endonuclease activity"/>
    <property type="evidence" value="ECO:0007669"/>
    <property type="project" value="UniProtKB-KW"/>
</dbReference>
<dbReference type="CDD" id="cd09274">
    <property type="entry name" value="RNase_HI_RT_Ty3"/>
    <property type="match status" value="1"/>
</dbReference>
<dbReference type="FunFam" id="1.10.340.70:FF:000001">
    <property type="entry name" value="Retrovirus-related Pol polyprotein from transposon gypsy-like Protein"/>
    <property type="match status" value="1"/>
</dbReference>
<keyword evidence="1" id="KW-0808">Transferase</keyword>
<dbReference type="Pfam" id="PF17921">
    <property type="entry name" value="Integrase_H2C2"/>
    <property type="match status" value="1"/>
</dbReference>
<name>A0A438E177_VITVI</name>
<dbReference type="Gene3D" id="1.10.340.70">
    <property type="match status" value="1"/>
</dbReference>
<sequence length="361" mass="42181">MLAIVEAIRMWRPYLFRRKFFVQTDQRSLKYFLDQCVATPEQQKWLAKLMGYDYEIIYRPDSENSVADALSHQPNSPVLHHLHTTAVTLWDEIKGRVVIPSCVTLWTKLLHEAHNTKIGGHSSVLRTFKQLAQKFYWPKMHQFVQAYIKHCEACQKMKSETLYPAGLLHPLPIPSQVWDDITLDFVEGLPTSHDKDTILVVVDRLSKFVHFLTLSHPFTTKSVAEKFMEGVIKLHGLPKSIISDRDPIFISRFWQEFFQMSGSQLKLSFTYHPQTDGQTEVVNQCVEKYLHCFVHQWSHKWSTYIPWAELWYNKTFHASTGMTPFQALYGCLPHLFHNYRSGDSSLHEVDQSLVARDELLR</sequence>
<dbReference type="SUPFAM" id="SSF53098">
    <property type="entry name" value="Ribonuclease H-like"/>
    <property type="match status" value="1"/>
</dbReference>
<evidence type="ECO:0000256" key="1">
    <source>
        <dbReference type="ARBA" id="ARBA00022679"/>
    </source>
</evidence>
<dbReference type="Gene3D" id="3.30.420.10">
    <property type="entry name" value="Ribonuclease H-like superfamily/Ribonuclease H"/>
    <property type="match status" value="1"/>
</dbReference>
<dbReference type="GO" id="GO:0003964">
    <property type="term" value="F:RNA-directed DNA polymerase activity"/>
    <property type="evidence" value="ECO:0007669"/>
    <property type="project" value="UniProtKB-KW"/>
</dbReference>
<evidence type="ECO:0000256" key="2">
    <source>
        <dbReference type="ARBA" id="ARBA00022695"/>
    </source>
</evidence>
<dbReference type="InterPro" id="IPR012337">
    <property type="entry name" value="RNaseH-like_sf"/>
</dbReference>
<dbReference type="GO" id="GO:0003676">
    <property type="term" value="F:nucleic acid binding"/>
    <property type="evidence" value="ECO:0007669"/>
    <property type="project" value="InterPro"/>
</dbReference>
<proteinExistence type="predicted"/>
<dbReference type="SUPFAM" id="SSF56672">
    <property type="entry name" value="DNA/RNA polymerases"/>
    <property type="match status" value="1"/>
</dbReference>
<organism evidence="8 9">
    <name type="scientific">Vitis vinifera</name>
    <name type="common">Grape</name>
    <dbReference type="NCBI Taxonomy" id="29760"/>
    <lineage>
        <taxon>Eukaryota</taxon>
        <taxon>Viridiplantae</taxon>
        <taxon>Streptophyta</taxon>
        <taxon>Embryophyta</taxon>
        <taxon>Tracheophyta</taxon>
        <taxon>Spermatophyta</taxon>
        <taxon>Magnoliopsida</taxon>
        <taxon>eudicotyledons</taxon>
        <taxon>Gunneridae</taxon>
        <taxon>Pentapetalae</taxon>
        <taxon>rosids</taxon>
        <taxon>Vitales</taxon>
        <taxon>Vitaceae</taxon>
        <taxon>Viteae</taxon>
        <taxon>Vitis</taxon>
    </lineage>
</organism>
<dbReference type="GO" id="GO:0016787">
    <property type="term" value="F:hydrolase activity"/>
    <property type="evidence" value="ECO:0007669"/>
    <property type="project" value="UniProtKB-KW"/>
</dbReference>
<protein>
    <submittedName>
        <fullName evidence="8">Transposon Tf2-12 polyprotein</fullName>
    </submittedName>
</protein>
<dbReference type="InterPro" id="IPR043502">
    <property type="entry name" value="DNA/RNA_pol_sf"/>
</dbReference>
<accession>A0A438E177</accession>
<dbReference type="InterPro" id="IPR041373">
    <property type="entry name" value="RT_RNaseH"/>
</dbReference>
<dbReference type="PANTHER" id="PTHR37984:SF5">
    <property type="entry name" value="PROTEIN NYNRIN-LIKE"/>
    <property type="match status" value="1"/>
</dbReference>
<dbReference type="InterPro" id="IPR036397">
    <property type="entry name" value="RNaseH_sf"/>
</dbReference>
<gene>
    <name evidence="8" type="primary">Tf2-12_90</name>
    <name evidence="8" type="ORF">CK203_094047</name>
</gene>
<dbReference type="AlphaFoldDB" id="A0A438E177"/>
<feature type="domain" description="Integrase catalytic" evidence="7">
    <location>
        <begin position="168"/>
        <end position="332"/>
    </location>
</feature>
<dbReference type="InterPro" id="IPR050951">
    <property type="entry name" value="Retrovirus_Pol_polyprotein"/>
</dbReference>
<evidence type="ECO:0000256" key="5">
    <source>
        <dbReference type="ARBA" id="ARBA00022801"/>
    </source>
</evidence>
<evidence type="ECO:0000259" key="7">
    <source>
        <dbReference type="PROSITE" id="PS50994"/>
    </source>
</evidence>
<dbReference type="GO" id="GO:0015074">
    <property type="term" value="P:DNA integration"/>
    <property type="evidence" value="ECO:0007669"/>
    <property type="project" value="InterPro"/>
</dbReference>
<evidence type="ECO:0000256" key="4">
    <source>
        <dbReference type="ARBA" id="ARBA00022759"/>
    </source>
</evidence>
<evidence type="ECO:0000256" key="3">
    <source>
        <dbReference type="ARBA" id="ARBA00022722"/>
    </source>
</evidence>
<reference evidence="8 9" key="1">
    <citation type="journal article" date="2018" name="PLoS Genet.">
        <title>Population sequencing reveals clonal diversity and ancestral inbreeding in the grapevine cultivar Chardonnay.</title>
        <authorList>
            <person name="Roach M.J."/>
            <person name="Johnson D.L."/>
            <person name="Bohlmann J."/>
            <person name="van Vuuren H.J."/>
            <person name="Jones S.J."/>
            <person name="Pretorius I.S."/>
            <person name="Schmidt S.A."/>
            <person name="Borneman A.R."/>
        </authorList>
    </citation>
    <scope>NUCLEOTIDE SEQUENCE [LARGE SCALE GENOMIC DNA]</scope>
    <source>
        <strain evidence="9">cv. Chardonnay</strain>
        <tissue evidence="8">Leaf</tissue>
    </source>
</reference>
<dbReference type="Pfam" id="PF17917">
    <property type="entry name" value="RT_RNaseH"/>
    <property type="match status" value="1"/>
</dbReference>
<evidence type="ECO:0000313" key="9">
    <source>
        <dbReference type="Proteomes" id="UP000288805"/>
    </source>
</evidence>
<keyword evidence="2" id="KW-0548">Nucleotidyltransferase</keyword>
<dbReference type="EMBL" id="QGNW01001437">
    <property type="protein sequence ID" value="RVW41453.1"/>
    <property type="molecule type" value="Genomic_DNA"/>
</dbReference>
<dbReference type="InterPro" id="IPR041588">
    <property type="entry name" value="Integrase_H2C2"/>
</dbReference>